<evidence type="ECO:0000259" key="3">
    <source>
        <dbReference type="SMART" id="SM00062"/>
    </source>
</evidence>
<dbReference type="PANTHER" id="PTHR35936">
    <property type="entry name" value="MEMBRANE-BOUND LYTIC MUREIN TRANSGLYCOSYLASE F"/>
    <property type="match status" value="1"/>
</dbReference>
<dbReference type="InterPro" id="IPR001320">
    <property type="entry name" value="Iontro_rcpt_C"/>
</dbReference>
<accession>A0A524RKK5</accession>
<feature type="domain" description="Solute-binding protein family 3/N-terminal" evidence="3">
    <location>
        <begin position="24"/>
        <end position="239"/>
    </location>
</feature>
<sequence length="243" mass="26302">MLKTIPTLSLLLVLSLACSSEPEKITIGTEGHYHPYNFINENGKVAGFERELGNELCRRARLECDWVINDWDSIIANLNGGNYDAIMAGMSITNEREELIDFSQPYLPPSPSVYLALAGSGDEAANGKVAVQEATVQADYLFDSGASMVEYKLAEDPIAAVLNGDADATFADSGLAHEKIVETGGRLVIVGPAVFIDRGIGVGLREDDGDLKDKFDRAINAVKQDGSLNDLIEEWFGPDVDTF</sequence>
<dbReference type="PROSITE" id="PS51257">
    <property type="entry name" value="PROKAR_LIPOPROTEIN"/>
    <property type="match status" value="1"/>
</dbReference>
<evidence type="ECO:0000259" key="4">
    <source>
        <dbReference type="SMART" id="SM00079"/>
    </source>
</evidence>
<dbReference type="Proteomes" id="UP000317990">
    <property type="component" value="Unassembled WGS sequence"/>
</dbReference>
<keyword evidence="1 2" id="KW-0732">Signal</keyword>
<dbReference type="AlphaFoldDB" id="A0A524RKK5"/>
<feature type="chain" id="PRO_5022190984" evidence="2">
    <location>
        <begin position="20"/>
        <end position="243"/>
    </location>
</feature>
<dbReference type="SMART" id="SM00062">
    <property type="entry name" value="PBPb"/>
    <property type="match status" value="1"/>
</dbReference>
<evidence type="ECO:0000256" key="2">
    <source>
        <dbReference type="SAM" id="SignalP"/>
    </source>
</evidence>
<dbReference type="EMBL" id="SRMO01000094">
    <property type="protein sequence ID" value="TGG90204.1"/>
    <property type="molecule type" value="Genomic_DNA"/>
</dbReference>
<dbReference type="Pfam" id="PF00497">
    <property type="entry name" value="SBP_bac_3"/>
    <property type="match status" value="1"/>
</dbReference>
<evidence type="ECO:0000256" key="1">
    <source>
        <dbReference type="ARBA" id="ARBA00022729"/>
    </source>
</evidence>
<dbReference type="SMART" id="SM00079">
    <property type="entry name" value="PBPe"/>
    <property type="match status" value="1"/>
</dbReference>
<organism evidence="5 6">
    <name type="scientific">Aphanocapsa feldmannii 277cV</name>
    <dbReference type="NCBI Taxonomy" id="2507553"/>
    <lineage>
        <taxon>Bacteria</taxon>
        <taxon>Bacillati</taxon>
        <taxon>Cyanobacteriota</taxon>
        <taxon>Cyanophyceae</taxon>
        <taxon>Oscillatoriophycideae</taxon>
        <taxon>Chroococcales</taxon>
        <taxon>Microcystaceae</taxon>
        <taxon>Aphanocapsa</taxon>
    </lineage>
</organism>
<feature type="signal peptide" evidence="2">
    <location>
        <begin position="1"/>
        <end position="19"/>
    </location>
</feature>
<name>A0A524RKK5_9CHRO</name>
<dbReference type="GO" id="GO:0015276">
    <property type="term" value="F:ligand-gated monoatomic ion channel activity"/>
    <property type="evidence" value="ECO:0007669"/>
    <property type="project" value="InterPro"/>
</dbReference>
<protein>
    <submittedName>
        <fullName evidence="5">Transporter substrate-binding domain-containing protein</fullName>
    </submittedName>
</protein>
<evidence type="ECO:0000313" key="5">
    <source>
        <dbReference type="EMBL" id="TGG90204.1"/>
    </source>
</evidence>
<comment type="caution">
    <text evidence="5">The sequence shown here is derived from an EMBL/GenBank/DDBJ whole genome shotgun (WGS) entry which is preliminary data.</text>
</comment>
<proteinExistence type="predicted"/>
<dbReference type="GO" id="GO:0016020">
    <property type="term" value="C:membrane"/>
    <property type="evidence" value="ECO:0007669"/>
    <property type="project" value="InterPro"/>
</dbReference>
<feature type="domain" description="Ionotropic glutamate receptor C-terminal" evidence="4">
    <location>
        <begin position="24"/>
        <end position="238"/>
    </location>
</feature>
<dbReference type="InterPro" id="IPR001638">
    <property type="entry name" value="Solute-binding_3/MltF_N"/>
</dbReference>
<dbReference type="Gene3D" id="3.40.190.10">
    <property type="entry name" value="Periplasmic binding protein-like II"/>
    <property type="match status" value="2"/>
</dbReference>
<gene>
    <name evidence="5" type="ORF">ERJ67_11185</name>
</gene>
<dbReference type="PANTHER" id="PTHR35936:SF19">
    <property type="entry name" value="AMINO-ACID-BINDING PROTEIN YXEM-RELATED"/>
    <property type="match status" value="1"/>
</dbReference>
<dbReference type="SUPFAM" id="SSF53850">
    <property type="entry name" value="Periplasmic binding protein-like II"/>
    <property type="match status" value="1"/>
</dbReference>
<evidence type="ECO:0000313" key="6">
    <source>
        <dbReference type="Proteomes" id="UP000317990"/>
    </source>
</evidence>
<reference evidence="5 6" key="1">
    <citation type="journal article" date="2019" name="mSystems">
        <title>Life at home and on the roam: Genomic adaptions reflect the dual lifestyle of an intracellular, facultative symbiont.</title>
        <authorList>
            <person name="Burgsdorf I."/>
        </authorList>
    </citation>
    <scope>NUCLEOTIDE SEQUENCE [LARGE SCALE GENOMIC DNA]</scope>
    <source>
        <strain evidence="5">277cV</strain>
    </source>
</reference>